<dbReference type="InterPro" id="IPR022281">
    <property type="entry name" value="ATP-dep_Prtase_HsIV_su"/>
</dbReference>
<evidence type="ECO:0000256" key="4">
    <source>
        <dbReference type="ARBA" id="ARBA00022533"/>
    </source>
</evidence>
<dbReference type="PROSITE" id="PS51476">
    <property type="entry name" value="PROTEASOME_BETA_2"/>
    <property type="match status" value="1"/>
</dbReference>
<keyword evidence="12" id="KW-1185">Reference proteome</keyword>
<dbReference type="Proteomes" id="UP001626537">
    <property type="component" value="Chromosome"/>
</dbReference>
<dbReference type="GO" id="GO:0008233">
    <property type="term" value="F:peptidase activity"/>
    <property type="evidence" value="ECO:0007669"/>
    <property type="project" value="UniProtKB-KW"/>
</dbReference>
<comment type="subunit">
    <text evidence="10">A double ring-shaped homohexamer of HslV is capped on each side by a ring-shaped HslU homohexamer. The assembly of the HslU/HslV complex is dependent on binding of ATP.</text>
</comment>
<evidence type="ECO:0000256" key="7">
    <source>
        <dbReference type="ARBA" id="ARBA00022723"/>
    </source>
</evidence>
<dbReference type="EMBL" id="CP136864">
    <property type="protein sequence ID" value="WOJ92629.1"/>
    <property type="molecule type" value="Genomic_DNA"/>
</dbReference>
<dbReference type="InterPro" id="IPR023333">
    <property type="entry name" value="Proteasome_suB-type"/>
</dbReference>
<sequence length="183" mass="19836">MEQFRGTTILCVRRGNSVVVGGDGQVSMGNTIMKGNARKVRRLYKDQVLAGFAGGTADAFTLFELFEAQLEKHNGQLVRAAVELAKAWRTERSLRQLEALLAVADKETSLVISGNGDVIEPENNLIAIGSGGSFAQAAAMALLDNTELSAREIVEKSLGIAADICIYTNEQRTIEQLDYETDQ</sequence>
<dbReference type="InterPro" id="IPR029055">
    <property type="entry name" value="Ntn_hydrolases_N"/>
</dbReference>
<feature type="binding site" evidence="10">
    <location>
        <position position="162"/>
    </location>
    <ligand>
        <name>Na(+)</name>
        <dbReference type="ChEBI" id="CHEBI:29101"/>
    </ligand>
</feature>
<accession>A0ABZ0I1X0</accession>
<evidence type="ECO:0000256" key="6">
    <source>
        <dbReference type="ARBA" id="ARBA00022698"/>
    </source>
</evidence>
<evidence type="ECO:0000256" key="8">
    <source>
        <dbReference type="ARBA" id="ARBA00022801"/>
    </source>
</evidence>
<dbReference type="GO" id="GO:0006508">
    <property type="term" value="P:proteolysis"/>
    <property type="evidence" value="ECO:0007669"/>
    <property type="project" value="UniProtKB-KW"/>
</dbReference>
<name>A0ABZ0I1X0_9GAMM</name>
<organism evidence="11 12">
    <name type="scientific">Congregibacter variabilis</name>
    <dbReference type="NCBI Taxonomy" id="3081200"/>
    <lineage>
        <taxon>Bacteria</taxon>
        <taxon>Pseudomonadati</taxon>
        <taxon>Pseudomonadota</taxon>
        <taxon>Gammaproteobacteria</taxon>
        <taxon>Cellvibrionales</taxon>
        <taxon>Halieaceae</taxon>
        <taxon>Congregibacter</taxon>
    </lineage>
</organism>
<dbReference type="EC" id="3.4.25.2" evidence="10"/>
<dbReference type="HAMAP" id="MF_00248">
    <property type="entry name" value="HslV"/>
    <property type="match status" value="1"/>
</dbReference>
<evidence type="ECO:0000256" key="5">
    <source>
        <dbReference type="ARBA" id="ARBA00022670"/>
    </source>
</evidence>
<dbReference type="PIRSF" id="PIRSF039093">
    <property type="entry name" value="HslV"/>
    <property type="match status" value="1"/>
</dbReference>
<feature type="active site" evidence="10">
    <location>
        <position position="7"/>
    </location>
</feature>
<dbReference type="SUPFAM" id="SSF56235">
    <property type="entry name" value="N-terminal nucleophile aminohydrolases (Ntn hydrolases)"/>
    <property type="match status" value="1"/>
</dbReference>
<comment type="function">
    <text evidence="10">Protease subunit of a proteasome-like degradation complex believed to be a general protein degrading machinery.</text>
</comment>
<dbReference type="Pfam" id="PF00227">
    <property type="entry name" value="Proteasome"/>
    <property type="match status" value="1"/>
</dbReference>
<keyword evidence="6 10" id="KW-0888">Threonine protease</keyword>
<evidence type="ECO:0000313" key="11">
    <source>
        <dbReference type="EMBL" id="WOJ92629.1"/>
    </source>
</evidence>
<evidence type="ECO:0000256" key="10">
    <source>
        <dbReference type="HAMAP-Rule" id="MF_00248"/>
    </source>
</evidence>
<comment type="similarity">
    <text evidence="2 10">Belongs to the peptidase T1B family. HslV subfamily.</text>
</comment>
<evidence type="ECO:0000256" key="2">
    <source>
        <dbReference type="ARBA" id="ARBA00006053"/>
    </source>
</evidence>
<dbReference type="NCBIfam" id="NF003964">
    <property type="entry name" value="PRK05456.1"/>
    <property type="match status" value="1"/>
</dbReference>
<reference evidence="11 12" key="1">
    <citation type="submission" date="2023-10" db="EMBL/GenBank/DDBJ databases">
        <title>Two novel species belonging to the OM43/NOR5 clade.</title>
        <authorList>
            <person name="Park M."/>
        </authorList>
    </citation>
    <scope>NUCLEOTIDE SEQUENCE [LARGE SCALE GENOMIC DNA]</scope>
    <source>
        <strain evidence="11 12">IMCC43200</strain>
    </source>
</reference>
<dbReference type="CDD" id="cd01913">
    <property type="entry name" value="protease_HslV"/>
    <property type="match status" value="1"/>
</dbReference>
<comment type="activity regulation">
    <text evidence="10">Allosterically activated by HslU binding.</text>
</comment>
<keyword evidence="9 10" id="KW-0915">Sodium</keyword>
<keyword evidence="7 10" id="KW-0479">Metal-binding</keyword>
<protein>
    <recommendedName>
        <fullName evidence="10">ATP-dependent protease subunit HslV</fullName>
        <ecNumber evidence="10">3.4.25.2</ecNumber>
    </recommendedName>
</protein>
<feature type="binding site" evidence="10">
    <location>
        <position position="168"/>
    </location>
    <ligand>
        <name>Na(+)</name>
        <dbReference type="ChEBI" id="CHEBI:29101"/>
    </ligand>
</feature>
<comment type="subcellular location">
    <subcellularLocation>
        <location evidence="1 10">Cytoplasm</location>
    </subcellularLocation>
</comment>
<evidence type="ECO:0000256" key="1">
    <source>
        <dbReference type="ARBA" id="ARBA00004496"/>
    </source>
</evidence>
<comment type="catalytic activity">
    <reaction evidence="10">
        <text>ATP-dependent cleavage of peptide bonds with broad specificity.</text>
        <dbReference type="EC" id="3.4.25.2"/>
    </reaction>
</comment>
<evidence type="ECO:0000313" key="12">
    <source>
        <dbReference type="Proteomes" id="UP001626537"/>
    </source>
</evidence>
<dbReference type="InterPro" id="IPR001353">
    <property type="entry name" value="Proteasome_sua/b"/>
</dbReference>
<proteinExistence type="inferred from homology"/>
<dbReference type="Gene3D" id="3.60.20.10">
    <property type="entry name" value="Glutamine Phosphoribosylpyrophosphate, subunit 1, domain 1"/>
    <property type="match status" value="1"/>
</dbReference>
<dbReference type="NCBIfam" id="TIGR03692">
    <property type="entry name" value="ATP_dep_HslV"/>
    <property type="match status" value="1"/>
</dbReference>
<keyword evidence="5 10" id="KW-0645">Protease</keyword>
<dbReference type="RefSeq" id="WP_407347228.1">
    <property type="nucleotide sequence ID" value="NZ_CP136864.1"/>
</dbReference>
<dbReference type="PANTHER" id="PTHR32194">
    <property type="entry name" value="METALLOPROTEASE TLDD"/>
    <property type="match status" value="1"/>
</dbReference>
<keyword evidence="3 10" id="KW-0963">Cytoplasm</keyword>
<keyword evidence="4 10" id="KW-0021">Allosteric enzyme</keyword>
<gene>
    <name evidence="10 11" type="primary">hslV</name>
    <name evidence="11" type="ORF">R0135_12645</name>
</gene>
<evidence type="ECO:0000256" key="3">
    <source>
        <dbReference type="ARBA" id="ARBA00022490"/>
    </source>
</evidence>
<evidence type="ECO:0000256" key="9">
    <source>
        <dbReference type="ARBA" id="ARBA00023053"/>
    </source>
</evidence>
<keyword evidence="8 10" id="KW-0378">Hydrolase</keyword>
<dbReference type="PANTHER" id="PTHR32194:SF0">
    <property type="entry name" value="ATP-DEPENDENT PROTEASE SUBUNIT HSLV"/>
    <property type="match status" value="1"/>
</dbReference>
<feature type="binding site" evidence="10">
    <location>
        <position position="165"/>
    </location>
    <ligand>
        <name>Na(+)</name>
        <dbReference type="ChEBI" id="CHEBI:29101"/>
    </ligand>
</feature>